<dbReference type="RefSeq" id="WP_171674364.1">
    <property type="nucleotide sequence ID" value="NZ_BAAAGT010000001.1"/>
</dbReference>
<feature type="signal peptide" evidence="1">
    <location>
        <begin position="1"/>
        <end position="27"/>
    </location>
</feature>
<reference evidence="2 5" key="2">
    <citation type="submission" date="2020-08" db="EMBL/GenBank/DDBJ databases">
        <title>Sequencing the genomes of 1000 actinobacteria strains.</title>
        <authorList>
            <person name="Klenk H.-P."/>
        </authorList>
    </citation>
    <scope>NUCLEOTIDE SEQUENCE [LARGE SCALE GENOMIC DNA]</scope>
    <source>
        <strain evidence="2 5">DSM 15626</strain>
    </source>
</reference>
<dbReference type="Proteomes" id="UP000553957">
    <property type="component" value="Unassembled WGS sequence"/>
</dbReference>
<protein>
    <recommendedName>
        <fullName evidence="6">Ig-like domain-containing protein</fullName>
    </recommendedName>
</protein>
<dbReference type="EMBL" id="JACHKF010000001">
    <property type="protein sequence ID" value="MBB6565631.1"/>
    <property type="molecule type" value="Genomic_DNA"/>
</dbReference>
<keyword evidence="1" id="KW-0732">Signal</keyword>
<gene>
    <name evidence="2" type="ORF">HNR71_001268</name>
    <name evidence="3" type="ORF">HPO96_16735</name>
</gene>
<evidence type="ECO:0000313" key="3">
    <source>
        <dbReference type="EMBL" id="NOL41894.1"/>
    </source>
</evidence>
<name>A0A7Y4L084_9ACTN</name>
<sequence length="347" mass="36452">MKTRTILTALGAVPLVGAVLTGLPAAAGPVAWGLQVQSVELNKASVAVAGLNTVPVTIVVKATYDEGKPGQVMHAELNADDTYPGTQVFSEPLTLIAGSGTDGTWRGTVNVPSTANGKFVVSKVRAGAWDPKVQSPDMGFVENVSMTVKGVHIPKITHQVDQDPVPFGKPYKITWRVTDSATGKPYGTKLKVMSFKGVTCLETKGLKSPVHTNTAGALVVSYQPKDADSLNCLLLPGTQAPIDSRVIAPNRPGVVSATPAKTSAKVGTSVDVKGNVLGLNMDCSVYLQKLHGASQWRSLRSTKLGQSGRYTLQAQPTAKGKGTYRVQFPKCRETLAGVSKSFSITGV</sequence>
<organism evidence="3 4">
    <name type="scientific">Kribbella sandramycini</name>
    <dbReference type="NCBI Taxonomy" id="60450"/>
    <lineage>
        <taxon>Bacteria</taxon>
        <taxon>Bacillati</taxon>
        <taxon>Actinomycetota</taxon>
        <taxon>Actinomycetes</taxon>
        <taxon>Propionibacteriales</taxon>
        <taxon>Kribbellaceae</taxon>
        <taxon>Kribbella</taxon>
    </lineage>
</organism>
<evidence type="ECO:0000256" key="1">
    <source>
        <dbReference type="SAM" id="SignalP"/>
    </source>
</evidence>
<dbReference type="Proteomes" id="UP000534306">
    <property type="component" value="Unassembled WGS sequence"/>
</dbReference>
<dbReference type="EMBL" id="JABJRC010000003">
    <property type="protein sequence ID" value="NOL41894.1"/>
    <property type="molecule type" value="Genomic_DNA"/>
</dbReference>
<evidence type="ECO:0008006" key="6">
    <source>
        <dbReference type="Google" id="ProtNLM"/>
    </source>
</evidence>
<keyword evidence="4" id="KW-1185">Reference proteome</keyword>
<evidence type="ECO:0000313" key="2">
    <source>
        <dbReference type="EMBL" id="MBB6565631.1"/>
    </source>
</evidence>
<reference evidence="3 4" key="1">
    <citation type="submission" date="2020-05" db="EMBL/GenBank/DDBJ databases">
        <title>Genome sequence of Kribbella sandramycini ATCC 39419.</title>
        <authorList>
            <person name="Maclea K.S."/>
            <person name="Fair J.L."/>
        </authorList>
    </citation>
    <scope>NUCLEOTIDE SEQUENCE [LARGE SCALE GENOMIC DNA]</scope>
    <source>
        <strain evidence="3 4">ATCC 39419</strain>
    </source>
</reference>
<feature type="chain" id="PRO_5036217682" description="Ig-like domain-containing protein" evidence="1">
    <location>
        <begin position="28"/>
        <end position="347"/>
    </location>
</feature>
<accession>A0A7Y4L084</accession>
<evidence type="ECO:0000313" key="4">
    <source>
        <dbReference type="Proteomes" id="UP000534306"/>
    </source>
</evidence>
<proteinExistence type="predicted"/>
<comment type="caution">
    <text evidence="3">The sequence shown here is derived from an EMBL/GenBank/DDBJ whole genome shotgun (WGS) entry which is preliminary data.</text>
</comment>
<dbReference type="AlphaFoldDB" id="A0A7Y4L084"/>
<evidence type="ECO:0000313" key="5">
    <source>
        <dbReference type="Proteomes" id="UP000553957"/>
    </source>
</evidence>